<proteinExistence type="predicted"/>
<evidence type="ECO:0000313" key="2">
    <source>
        <dbReference type="EMBL" id="WVZ05311.1"/>
    </source>
</evidence>
<reference evidence="2 3" key="1">
    <citation type="journal article" date="2023" name="Life. Sci Alliance">
        <title>Evolutionary insights into 3D genome organization and epigenetic landscape of Vigna mungo.</title>
        <authorList>
            <person name="Junaid A."/>
            <person name="Singh B."/>
            <person name="Bhatia S."/>
        </authorList>
    </citation>
    <scope>NUCLEOTIDE SEQUENCE [LARGE SCALE GENOMIC DNA]</scope>
    <source>
        <strain evidence="2">Urdbean</strain>
    </source>
</reference>
<evidence type="ECO:0000313" key="3">
    <source>
        <dbReference type="Proteomes" id="UP001374535"/>
    </source>
</evidence>
<protein>
    <recommendedName>
        <fullName evidence="4">Transferring glycosyl group transferase</fullName>
    </recommendedName>
</protein>
<feature type="transmembrane region" description="Helical" evidence="1">
    <location>
        <begin position="21"/>
        <end position="44"/>
    </location>
</feature>
<keyword evidence="1" id="KW-0812">Transmembrane</keyword>
<accession>A0AAQ3RUW9</accession>
<evidence type="ECO:0008006" key="4">
    <source>
        <dbReference type="Google" id="ProtNLM"/>
    </source>
</evidence>
<dbReference type="InterPro" id="IPR006740">
    <property type="entry name" value="DUF604"/>
</dbReference>
<keyword evidence="3" id="KW-1185">Reference proteome</keyword>
<keyword evidence="1" id="KW-1133">Transmembrane helix</keyword>
<dbReference type="AlphaFoldDB" id="A0AAQ3RUW9"/>
<dbReference type="EMBL" id="CP144695">
    <property type="protein sequence ID" value="WVZ05311.1"/>
    <property type="molecule type" value="Genomic_DNA"/>
</dbReference>
<gene>
    <name evidence="2" type="ORF">V8G54_018657</name>
</gene>
<dbReference type="Gene3D" id="3.90.550.50">
    <property type="match status" value="1"/>
</dbReference>
<dbReference type="FunFam" id="3.90.550.50:FF:000006">
    <property type="entry name" value="Fringe-related protein-like"/>
    <property type="match status" value="1"/>
</dbReference>
<name>A0AAQ3RUW9_VIGMU</name>
<dbReference type="Proteomes" id="UP001374535">
    <property type="component" value="Chromosome 6"/>
</dbReference>
<sequence>MSTMKRNLKDQEHYFHSSWTIAKLITSFFLLVSISYLFYSLGFITHSHDCPKKKPYPLSTTTYVSNTTTTTPPAPQHTAKPSEKTNISHIVFGIAASSRLWRQRKEYMKLWWRPNETRGIVWLDQAVKSEAGDETLLPTLRISSDVSKFKVKNRGEELGVRISRIVSETVRLGMENVRWFVMGDDDTFFVTENLVKVLQKYDHNQFYYIGANSESHLMNIHFSYNMAFGGGGFAISYPLAVALERMQDQCLQRYPALLTSDDRIQACMAELGVPLTKEIGFHQFDVYGSVFGLLAAHPVTPLVSMHHLDVIEPIFPNVNRVEALQKLVGPMRLDPYGLMQQSICYDRARHWTVSVSWGYAVQIFRGIFLARDMEVPGRTFLNWIRRADYTGFPFNTRPFSRNACLKPFVFYLDNVIYDGVADETVSDYVQVQPNPDCRWKMADPTQISMIRVYKKVDSHLWDKVGSFFSQVSPYIDVWNGEFGYLKGFWFVLLFEQSPRRNCCRFRPTKEEGSMVIEVGECRKDEFAN</sequence>
<dbReference type="Pfam" id="PF04646">
    <property type="entry name" value="DUF604"/>
    <property type="match status" value="1"/>
</dbReference>
<organism evidence="2 3">
    <name type="scientific">Vigna mungo</name>
    <name type="common">Black gram</name>
    <name type="synonym">Phaseolus mungo</name>
    <dbReference type="NCBI Taxonomy" id="3915"/>
    <lineage>
        <taxon>Eukaryota</taxon>
        <taxon>Viridiplantae</taxon>
        <taxon>Streptophyta</taxon>
        <taxon>Embryophyta</taxon>
        <taxon>Tracheophyta</taxon>
        <taxon>Spermatophyta</taxon>
        <taxon>Magnoliopsida</taxon>
        <taxon>eudicotyledons</taxon>
        <taxon>Gunneridae</taxon>
        <taxon>Pentapetalae</taxon>
        <taxon>rosids</taxon>
        <taxon>fabids</taxon>
        <taxon>Fabales</taxon>
        <taxon>Fabaceae</taxon>
        <taxon>Papilionoideae</taxon>
        <taxon>50 kb inversion clade</taxon>
        <taxon>NPAAA clade</taxon>
        <taxon>indigoferoid/millettioid clade</taxon>
        <taxon>Phaseoleae</taxon>
        <taxon>Vigna</taxon>
    </lineage>
</organism>
<evidence type="ECO:0000256" key="1">
    <source>
        <dbReference type="SAM" id="Phobius"/>
    </source>
</evidence>
<keyword evidence="1" id="KW-0472">Membrane</keyword>
<dbReference type="PANTHER" id="PTHR10811">
    <property type="entry name" value="FRINGE-RELATED"/>
    <property type="match status" value="1"/>
</dbReference>